<dbReference type="Pfam" id="PF17853">
    <property type="entry name" value="GGDEF_2"/>
    <property type="match status" value="1"/>
</dbReference>
<evidence type="ECO:0000256" key="1">
    <source>
        <dbReference type="ARBA" id="ARBA00006754"/>
    </source>
</evidence>
<accession>A0A285EFU9</accession>
<reference evidence="4 5" key="1">
    <citation type="submission" date="2017-09" db="EMBL/GenBank/DDBJ databases">
        <authorList>
            <person name="Ehlers B."/>
            <person name="Leendertz F.H."/>
        </authorList>
    </citation>
    <scope>NUCLEOTIDE SEQUENCE [LARGE SCALE GENOMIC DNA]</scope>
    <source>
        <strain evidence="4 5">DSM 46844</strain>
    </source>
</reference>
<dbReference type="Gene3D" id="1.10.10.2840">
    <property type="entry name" value="PucR C-terminal helix-turn-helix domain"/>
    <property type="match status" value="1"/>
</dbReference>
<dbReference type="Pfam" id="PF13556">
    <property type="entry name" value="HTH_30"/>
    <property type="match status" value="1"/>
</dbReference>
<dbReference type="InterPro" id="IPR041522">
    <property type="entry name" value="CdaR_GGDEF"/>
</dbReference>
<dbReference type="Proteomes" id="UP000219514">
    <property type="component" value="Unassembled WGS sequence"/>
</dbReference>
<name>A0A285EFU9_9ACTN</name>
<keyword evidence="5" id="KW-1185">Reference proteome</keyword>
<dbReference type="PANTHER" id="PTHR33744">
    <property type="entry name" value="CARBOHYDRATE DIACID REGULATOR"/>
    <property type="match status" value="1"/>
</dbReference>
<dbReference type="InterPro" id="IPR051448">
    <property type="entry name" value="CdaR-like_regulators"/>
</dbReference>
<gene>
    <name evidence="4" type="ORF">SAMN06893097_108213</name>
</gene>
<evidence type="ECO:0000313" key="4">
    <source>
        <dbReference type="EMBL" id="SNX97847.1"/>
    </source>
</evidence>
<evidence type="ECO:0000313" key="5">
    <source>
        <dbReference type="Proteomes" id="UP000219514"/>
    </source>
</evidence>
<dbReference type="AlphaFoldDB" id="A0A285EFU9"/>
<evidence type="ECO:0000259" key="3">
    <source>
        <dbReference type="Pfam" id="PF17853"/>
    </source>
</evidence>
<comment type="similarity">
    <text evidence="1">Belongs to the CdaR family.</text>
</comment>
<organism evidence="4 5">
    <name type="scientific">Geodermatophilus sabuli</name>
    <dbReference type="NCBI Taxonomy" id="1564158"/>
    <lineage>
        <taxon>Bacteria</taxon>
        <taxon>Bacillati</taxon>
        <taxon>Actinomycetota</taxon>
        <taxon>Actinomycetes</taxon>
        <taxon>Geodermatophilales</taxon>
        <taxon>Geodermatophilaceae</taxon>
        <taxon>Geodermatophilus</taxon>
    </lineage>
</organism>
<feature type="domain" description="PucR C-terminal helix-turn-helix" evidence="2">
    <location>
        <begin position="495"/>
        <end position="548"/>
    </location>
</feature>
<dbReference type="InterPro" id="IPR025736">
    <property type="entry name" value="PucR_C-HTH_dom"/>
</dbReference>
<sequence length="568" mass="60789">MVPHPHSDDALTLARLLQEPALRRARIHAGRTGAVTRLDWVTPWAVALSQEEPLTGVLVHAHAADLAASGSSLADAAGRLAELGAAALLVDGHAADPGDAAAAARLPLATMADAVPFAVLNRLVADLTLARETHVLRYGLAVHRALAELLYRGAELSALCSQMARMSQRPVAVFDTQGHLAALEQRQPRTVEAPDLVAAFRAQAEALGATGEPTELHPRLAPFTLGARELSCVLTPIVLGGRHDGWILLLEETDDPHPHDLAEHRVLVEQAAPIIGTEMLRLRSVQRAQEQARGDFVHGLLHGRFGTVEDISARATHYGFPVRSWFGVIVASGVATPADVDAPGRLQALATQAARLLPEQERHTQAAMVGDVLVVVREAARRGSMSTPDAAMDVVAEYATALHRWLGGRKDQGGRPVRVAYGRPVVGALAIPDSYREARLAHGLQGRLGLRPVCGYQELRVHAVLEDVAASRTGRSFASDVLAPLRDASAGELEATVLAYVSAGGNVNAASRDLHIHRNTMLYKLDRASRLLGMDLRQAENQFTVWLAHTLDLLADTSAEVDRVVGPE</sequence>
<dbReference type="EMBL" id="OBDO01000008">
    <property type="protein sequence ID" value="SNX97847.1"/>
    <property type="molecule type" value="Genomic_DNA"/>
</dbReference>
<feature type="domain" description="CdaR GGDEF-like" evidence="3">
    <location>
        <begin position="308"/>
        <end position="441"/>
    </location>
</feature>
<dbReference type="PANTHER" id="PTHR33744:SF1">
    <property type="entry name" value="DNA-BINDING TRANSCRIPTIONAL ACTIVATOR ADER"/>
    <property type="match status" value="1"/>
</dbReference>
<evidence type="ECO:0000259" key="2">
    <source>
        <dbReference type="Pfam" id="PF13556"/>
    </source>
</evidence>
<dbReference type="InterPro" id="IPR042070">
    <property type="entry name" value="PucR_C-HTH_sf"/>
</dbReference>
<proteinExistence type="inferred from homology"/>
<protein>
    <submittedName>
        <fullName evidence="4">Transcriptional regulator, CdaR family</fullName>
    </submittedName>
</protein>